<protein>
    <recommendedName>
        <fullName evidence="3">Nitroreductase family deazaflavin-dependent oxidoreductase</fullName>
    </recommendedName>
</protein>
<dbReference type="Gene3D" id="2.30.110.10">
    <property type="entry name" value="Electron Transport, Fmn-binding Protein, Chain A"/>
    <property type="match status" value="1"/>
</dbReference>
<reference evidence="1 2" key="1">
    <citation type="journal article" date="2021" name="Int. J. Syst. Evol. Microbiol.">
        <title>Reticulibacter mediterranei gen. nov., sp. nov., within the new family Reticulibacteraceae fam. nov., and Ktedonospora formicarum gen. nov., sp. nov., Ktedonobacter robiniae sp. nov., Dictyobacter formicarum sp. nov. and Dictyobacter arantiisoli sp. nov., belonging to the class Ktedonobacteria.</title>
        <authorList>
            <person name="Yabe S."/>
            <person name="Zheng Y."/>
            <person name="Wang C.M."/>
            <person name="Sakai Y."/>
            <person name="Abe K."/>
            <person name="Yokota A."/>
            <person name="Donadio S."/>
            <person name="Cavaletti L."/>
            <person name="Monciardini P."/>
        </authorList>
    </citation>
    <scope>NUCLEOTIDE SEQUENCE [LARGE SCALE GENOMIC DNA]</scope>
    <source>
        <strain evidence="1 2">SOSP1-30</strain>
    </source>
</reference>
<dbReference type="InterPro" id="IPR004378">
    <property type="entry name" value="F420H2_quin_Rdtase"/>
</dbReference>
<evidence type="ECO:0000313" key="1">
    <source>
        <dbReference type="EMBL" id="GHO57970.1"/>
    </source>
</evidence>
<proteinExistence type="predicted"/>
<keyword evidence="2" id="KW-1185">Reference proteome</keyword>
<dbReference type="Pfam" id="PF04075">
    <property type="entry name" value="F420H2_quin_red"/>
    <property type="match status" value="1"/>
</dbReference>
<evidence type="ECO:0008006" key="3">
    <source>
        <dbReference type="Google" id="ProtNLM"/>
    </source>
</evidence>
<dbReference type="Proteomes" id="UP000654345">
    <property type="component" value="Unassembled WGS sequence"/>
</dbReference>
<dbReference type="EMBL" id="BNJG01000002">
    <property type="protein sequence ID" value="GHO57970.1"/>
    <property type="molecule type" value="Genomic_DNA"/>
</dbReference>
<name>A0ABQ3V0B1_9CHLR</name>
<comment type="caution">
    <text evidence="1">The sequence shown here is derived from an EMBL/GenBank/DDBJ whole genome shotgun (WGS) entry which is preliminary data.</text>
</comment>
<gene>
    <name evidence="1" type="ORF">KSB_64450</name>
</gene>
<dbReference type="NCBIfam" id="TIGR00026">
    <property type="entry name" value="hi_GC_TIGR00026"/>
    <property type="match status" value="1"/>
</dbReference>
<sequence length="119" mass="13687">MQEVLQMYVSENFCYLTTTGRKSGKAHTIEIWFALEGSTLYMLSGGRDKADWVKNIQHQPEVEVRIKATRMQGRGRVVAEGSEEDARARQFVFSKYAPRSNEDLRDWSRRSLTVAVDIV</sequence>
<evidence type="ECO:0000313" key="2">
    <source>
        <dbReference type="Proteomes" id="UP000654345"/>
    </source>
</evidence>
<organism evidence="1 2">
    <name type="scientific">Ktedonobacter robiniae</name>
    <dbReference type="NCBI Taxonomy" id="2778365"/>
    <lineage>
        <taxon>Bacteria</taxon>
        <taxon>Bacillati</taxon>
        <taxon>Chloroflexota</taxon>
        <taxon>Ktedonobacteria</taxon>
        <taxon>Ktedonobacterales</taxon>
        <taxon>Ktedonobacteraceae</taxon>
        <taxon>Ktedonobacter</taxon>
    </lineage>
</organism>
<dbReference type="InterPro" id="IPR012349">
    <property type="entry name" value="Split_barrel_FMN-bd"/>
</dbReference>
<dbReference type="RefSeq" id="WP_201374251.1">
    <property type="nucleotide sequence ID" value="NZ_BNJG01000002.1"/>
</dbReference>
<dbReference type="SUPFAM" id="SSF50475">
    <property type="entry name" value="FMN-binding split barrel"/>
    <property type="match status" value="1"/>
</dbReference>
<accession>A0ABQ3V0B1</accession>